<evidence type="ECO:0008006" key="3">
    <source>
        <dbReference type="Google" id="ProtNLM"/>
    </source>
</evidence>
<name>A0A6L5JY14_RHOTE</name>
<evidence type="ECO:0000313" key="1">
    <source>
        <dbReference type="EMBL" id="MQY52119.1"/>
    </source>
</evidence>
<comment type="caution">
    <text evidence="1">The sequence shown here is derived from an EMBL/GenBank/DDBJ whole genome shotgun (WGS) entry which is preliminary data.</text>
</comment>
<dbReference type="Proteomes" id="UP000480275">
    <property type="component" value="Unassembled WGS sequence"/>
</dbReference>
<accession>A0A6L5JY14</accession>
<dbReference type="AlphaFoldDB" id="A0A6L5JY14"/>
<sequence length="485" mass="54868">MSDQLIHANDTVNLVLIQPEGYAHSGALAELVETLIYGLYEAGVAHHFSFNELNPLCTNIVIGAHLLDEKSLHDLPAETIIYNSEQIDEKSTWINSDYLGVLRRCRVWDYSDANIEKLRSLSVSRIQLLPVGYVPQLTRIPRLAHQDIDVLFYGAINERRKNILEALISRGLRIEFLSGVYREERDHYIARAKLVINLHYYGAAVFETVRVSYLLANEVAVVAELDDSTKIDPDLREAVCGVPYERLADACVELINDTEKRAALARRGFELFSRHKETAILRRALGMSDEIPPHYIPKTLNLSNEKNWRDDCLNLDPTKTGTPDALFDITRPLDEISLLDSARFGPIFLKENTFDAIIADDVFGNIPDLVTTIGNCLYLLKAGGYFHIHVRHELSQAAEQSAATHAFNEHSWRALTDEHWHYAWTQARFEQVALDFHLSESGQTLHTVGRPLAEILRTPRAVDGMSVTLRKRYLLESEMAQTAAA</sequence>
<dbReference type="Gene3D" id="3.40.50.150">
    <property type="entry name" value="Vaccinia Virus protein VP39"/>
    <property type="match status" value="1"/>
</dbReference>
<dbReference type="SUPFAM" id="SSF53335">
    <property type="entry name" value="S-adenosyl-L-methionine-dependent methyltransferases"/>
    <property type="match status" value="1"/>
</dbReference>
<organism evidence="1 2">
    <name type="scientific">Rhodocyclus tenuis</name>
    <name type="common">Rhodospirillum tenue</name>
    <dbReference type="NCBI Taxonomy" id="1066"/>
    <lineage>
        <taxon>Bacteria</taxon>
        <taxon>Pseudomonadati</taxon>
        <taxon>Pseudomonadota</taxon>
        <taxon>Betaproteobacteria</taxon>
        <taxon>Rhodocyclales</taxon>
        <taxon>Rhodocyclaceae</taxon>
        <taxon>Rhodocyclus</taxon>
    </lineage>
</organism>
<protein>
    <recommendedName>
        <fullName evidence="3">Methyltransferase domain-containing protein</fullName>
    </recommendedName>
</protein>
<dbReference type="OrthoDB" id="9007998at2"/>
<evidence type="ECO:0000313" key="2">
    <source>
        <dbReference type="Proteomes" id="UP000480275"/>
    </source>
</evidence>
<gene>
    <name evidence="1" type="ORF">GHK24_10075</name>
</gene>
<dbReference type="EMBL" id="WIXJ01000007">
    <property type="protein sequence ID" value="MQY52119.1"/>
    <property type="molecule type" value="Genomic_DNA"/>
</dbReference>
<proteinExistence type="predicted"/>
<dbReference type="InterPro" id="IPR029063">
    <property type="entry name" value="SAM-dependent_MTases_sf"/>
</dbReference>
<reference evidence="1 2" key="1">
    <citation type="submission" date="2019-10" db="EMBL/GenBank/DDBJ databases">
        <title>Whole-genome sequence of the purple nonsulfur photosynthetic bacterium Rhodocyclus tenuis.</title>
        <authorList>
            <person name="Kyndt J.A."/>
            <person name="Meyer T.E."/>
        </authorList>
    </citation>
    <scope>NUCLEOTIDE SEQUENCE [LARGE SCALE GENOMIC DNA]</scope>
    <source>
        <strain evidence="1 2">DSM 110</strain>
    </source>
</reference>